<evidence type="ECO:0000256" key="2">
    <source>
        <dbReference type="ARBA" id="ARBA00023125"/>
    </source>
</evidence>
<dbReference type="Pfam" id="PF12833">
    <property type="entry name" value="HTH_18"/>
    <property type="match status" value="1"/>
</dbReference>
<protein>
    <recommendedName>
        <fullName evidence="4">HTH araC/xylS-type domain-containing protein</fullName>
    </recommendedName>
</protein>
<keyword evidence="1" id="KW-0805">Transcription regulation</keyword>
<dbReference type="InterPro" id="IPR050204">
    <property type="entry name" value="AraC_XylS_family_regulators"/>
</dbReference>
<sequence length="285" mass="32712">MGIFVKINRLFVLPVPPFYRLLPHPSLRGVIDSYWVIRQKTDPVGVYPMLPMGYPFLEFSLNENQLLLHRGQQTEPFRHIAIGLTGKPLYFQNTGFISSVLIRLHPWGLARLFAGSGELSASCNAGLIFSDRLEYLIRDLSADQEQVHYQELLDRFFRRFLRQREVALDARIPIAIRRILQHKGNLSISDLGEQLFLSQRRLEQLFKAHLGLTPKAYADIARFQSALAATGNYRNLTELALDAGYYDQSHFIRHFKKYAGVPPSEILRPDGTKPEKISNLYNPAF</sequence>
<keyword evidence="6" id="KW-1185">Reference proteome</keyword>
<evidence type="ECO:0000313" key="6">
    <source>
        <dbReference type="Proteomes" id="UP000223913"/>
    </source>
</evidence>
<dbReference type="GO" id="GO:0003700">
    <property type="term" value="F:DNA-binding transcription factor activity"/>
    <property type="evidence" value="ECO:0007669"/>
    <property type="project" value="InterPro"/>
</dbReference>
<dbReference type="Pfam" id="PF20240">
    <property type="entry name" value="DUF6597"/>
    <property type="match status" value="1"/>
</dbReference>
<comment type="caution">
    <text evidence="5">The sequence shown here is derived from an EMBL/GenBank/DDBJ whole genome shotgun (WGS) entry which is preliminary data.</text>
</comment>
<dbReference type="AlphaFoldDB" id="A0A2D0N0E4"/>
<name>A0A2D0N0E4_FLAN2</name>
<dbReference type="InterPro" id="IPR046532">
    <property type="entry name" value="DUF6597"/>
</dbReference>
<dbReference type="PROSITE" id="PS00041">
    <property type="entry name" value="HTH_ARAC_FAMILY_1"/>
    <property type="match status" value="1"/>
</dbReference>
<dbReference type="InterPro" id="IPR018060">
    <property type="entry name" value="HTH_AraC"/>
</dbReference>
<evidence type="ECO:0000256" key="1">
    <source>
        <dbReference type="ARBA" id="ARBA00023015"/>
    </source>
</evidence>
<evidence type="ECO:0000259" key="4">
    <source>
        <dbReference type="PROSITE" id="PS01124"/>
    </source>
</evidence>
<dbReference type="EMBL" id="PDUD01000051">
    <property type="protein sequence ID" value="PHN01619.1"/>
    <property type="molecule type" value="Genomic_DNA"/>
</dbReference>
<proteinExistence type="predicted"/>
<organism evidence="5 6">
    <name type="scientific">Flavilitoribacter nigricans (strain ATCC 23147 / DSM 23189 / NBRC 102662 / NCIMB 1420 / SS-2)</name>
    <name type="common">Lewinella nigricans</name>
    <dbReference type="NCBI Taxonomy" id="1122177"/>
    <lineage>
        <taxon>Bacteria</taxon>
        <taxon>Pseudomonadati</taxon>
        <taxon>Bacteroidota</taxon>
        <taxon>Saprospiria</taxon>
        <taxon>Saprospirales</taxon>
        <taxon>Lewinellaceae</taxon>
        <taxon>Flavilitoribacter</taxon>
    </lineage>
</organism>
<dbReference type="GO" id="GO:0043565">
    <property type="term" value="F:sequence-specific DNA binding"/>
    <property type="evidence" value="ECO:0007669"/>
    <property type="project" value="InterPro"/>
</dbReference>
<dbReference type="PANTHER" id="PTHR46796:SF13">
    <property type="entry name" value="HTH-TYPE TRANSCRIPTIONAL ACTIVATOR RHAS"/>
    <property type="match status" value="1"/>
</dbReference>
<feature type="domain" description="HTH araC/xylS-type" evidence="4">
    <location>
        <begin position="170"/>
        <end position="269"/>
    </location>
</feature>
<evidence type="ECO:0000313" key="5">
    <source>
        <dbReference type="EMBL" id="PHN01619.1"/>
    </source>
</evidence>
<dbReference type="Gene3D" id="1.10.10.60">
    <property type="entry name" value="Homeodomain-like"/>
    <property type="match status" value="1"/>
</dbReference>
<accession>A0A2D0N0E4</accession>
<reference evidence="5 6" key="1">
    <citation type="submission" date="2017-10" db="EMBL/GenBank/DDBJ databases">
        <title>The draft genome sequence of Lewinella nigricans NBRC 102662.</title>
        <authorList>
            <person name="Wang K."/>
        </authorList>
    </citation>
    <scope>NUCLEOTIDE SEQUENCE [LARGE SCALE GENOMIC DNA]</scope>
    <source>
        <strain evidence="5 6">NBRC 102662</strain>
    </source>
</reference>
<dbReference type="InterPro" id="IPR009057">
    <property type="entry name" value="Homeodomain-like_sf"/>
</dbReference>
<keyword evidence="2" id="KW-0238">DNA-binding</keyword>
<gene>
    <name evidence="5" type="ORF">CRP01_35965</name>
</gene>
<keyword evidence="3" id="KW-0804">Transcription</keyword>
<dbReference type="SUPFAM" id="SSF46689">
    <property type="entry name" value="Homeodomain-like"/>
    <property type="match status" value="2"/>
</dbReference>
<dbReference type="Proteomes" id="UP000223913">
    <property type="component" value="Unassembled WGS sequence"/>
</dbReference>
<dbReference type="InterPro" id="IPR018062">
    <property type="entry name" value="HTH_AraC-typ_CS"/>
</dbReference>
<evidence type="ECO:0000256" key="3">
    <source>
        <dbReference type="ARBA" id="ARBA00023163"/>
    </source>
</evidence>
<dbReference type="SMART" id="SM00342">
    <property type="entry name" value="HTH_ARAC"/>
    <property type="match status" value="1"/>
</dbReference>
<dbReference type="PROSITE" id="PS01124">
    <property type="entry name" value="HTH_ARAC_FAMILY_2"/>
    <property type="match status" value="1"/>
</dbReference>
<dbReference type="PANTHER" id="PTHR46796">
    <property type="entry name" value="HTH-TYPE TRANSCRIPTIONAL ACTIVATOR RHAS-RELATED"/>
    <property type="match status" value="1"/>
</dbReference>